<organism evidence="1 2">
    <name type="scientific">Paramuricea clavata</name>
    <name type="common">Red gorgonian</name>
    <name type="synonym">Violescent sea-whip</name>
    <dbReference type="NCBI Taxonomy" id="317549"/>
    <lineage>
        <taxon>Eukaryota</taxon>
        <taxon>Metazoa</taxon>
        <taxon>Cnidaria</taxon>
        <taxon>Anthozoa</taxon>
        <taxon>Octocorallia</taxon>
        <taxon>Malacalcyonacea</taxon>
        <taxon>Plexauridae</taxon>
        <taxon>Paramuricea</taxon>
    </lineage>
</organism>
<accession>A0A6S7HJB2</accession>
<dbReference type="InterPro" id="IPR013087">
    <property type="entry name" value="Znf_C2H2_type"/>
</dbReference>
<protein>
    <submittedName>
        <fullName evidence="1">Uncharacterized protein</fullName>
    </submittedName>
</protein>
<dbReference type="AlphaFoldDB" id="A0A6S7HJB2"/>
<reference evidence="1" key="1">
    <citation type="submission" date="2020-04" db="EMBL/GenBank/DDBJ databases">
        <authorList>
            <person name="Alioto T."/>
            <person name="Alioto T."/>
            <person name="Gomez Garrido J."/>
        </authorList>
    </citation>
    <scope>NUCLEOTIDE SEQUENCE</scope>
    <source>
        <strain evidence="1">A484AB</strain>
    </source>
</reference>
<comment type="caution">
    <text evidence="1">The sequence shown here is derived from an EMBL/GenBank/DDBJ whole genome shotgun (WGS) entry which is preliminary data.</text>
</comment>
<sequence>MGKEHDAKLQVWKREVQKNESACMLLQEVISKLPPLAEDDMELNRTVDMNEESLQHYKFYNKDIFSYCLSVIVPIKEQLNECQTTDDVLKAALDVLKGQEIPYYNLLPDEATCLRLQKRWAVLVSRVITTYLKEFRYLNNHALWHIPHKYSTEMAQKSEICSLDLEFVNANISGEMAQLMISNQDRYVPSFINNTRNKEIISPVAMHGDQLFEERARNVQWTYRVGENKFDKLEGFSTEFADWHAKVTLYKIEFDRFVKSSSAGELGTTRSSVNRTGKTTAAQGIDKKYNEYKEFNDREVEAHICAAFMEMSDMVTMESLPSYDLPDDTVPRDAKSQWLLLICEQLVKTHLFGSGEITDFVQKADDLQRALGGPFHCRQDDCHKIYNQHSQRIKHEIDVHGTKFNECTAADLDEFGYYNCAAGCGYVFSTKTAQNRHLRDKYGDFEQLDNEVQDDNCILPKSDYKFNYHQSKLMFGLLLRDFNDTIREGDGEHLFVLYKLALLLYHSEKHTKYAYFVLLHLLKIVAILPEFDAHRWKWNRFYNKYGGK</sequence>
<name>A0A6S7HJB2_PARCT</name>
<evidence type="ECO:0000313" key="1">
    <source>
        <dbReference type="EMBL" id="CAB4004389.1"/>
    </source>
</evidence>
<dbReference type="EMBL" id="CACRXK020004893">
    <property type="protein sequence ID" value="CAB4004389.1"/>
    <property type="molecule type" value="Genomic_DNA"/>
</dbReference>
<gene>
    <name evidence="1" type="ORF">PACLA_8A024464</name>
</gene>
<dbReference type="PROSITE" id="PS50157">
    <property type="entry name" value="ZINC_FINGER_C2H2_2"/>
    <property type="match status" value="1"/>
</dbReference>
<dbReference type="OrthoDB" id="5963255at2759"/>
<dbReference type="Proteomes" id="UP001152795">
    <property type="component" value="Unassembled WGS sequence"/>
</dbReference>
<dbReference type="InterPro" id="IPR046496">
    <property type="entry name" value="DUF6589"/>
</dbReference>
<proteinExistence type="predicted"/>
<evidence type="ECO:0000313" key="2">
    <source>
        <dbReference type="Proteomes" id="UP001152795"/>
    </source>
</evidence>
<dbReference type="Pfam" id="PF20231">
    <property type="entry name" value="DUF6589"/>
    <property type="match status" value="1"/>
</dbReference>
<keyword evidence="2" id="KW-1185">Reference proteome</keyword>
<dbReference type="PROSITE" id="PS00028">
    <property type="entry name" value="ZINC_FINGER_C2H2_1"/>
    <property type="match status" value="1"/>
</dbReference>
<feature type="non-terminal residue" evidence="1">
    <location>
        <position position="1"/>
    </location>
</feature>